<dbReference type="EMBL" id="FOXP01000004">
    <property type="protein sequence ID" value="SFP62289.1"/>
    <property type="molecule type" value="Genomic_DNA"/>
</dbReference>
<dbReference type="RefSeq" id="WP_093332630.1">
    <property type="nucleotide sequence ID" value="NZ_FOXP01000004.1"/>
</dbReference>
<organism evidence="1 2">
    <name type="scientific">Sphingomonas rubra</name>
    <dbReference type="NCBI Taxonomy" id="634430"/>
    <lineage>
        <taxon>Bacteria</taxon>
        <taxon>Pseudomonadati</taxon>
        <taxon>Pseudomonadota</taxon>
        <taxon>Alphaproteobacteria</taxon>
        <taxon>Sphingomonadales</taxon>
        <taxon>Sphingomonadaceae</taxon>
        <taxon>Sphingomonas</taxon>
    </lineage>
</organism>
<proteinExistence type="predicted"/>
<sequence>MGRTYLHTLGNCDDKGAILAIKCGRCGRVVYVAPNALLRRAGRAQGHFLASAYLTAVERVLVCRGGQGTPGCGAKSAGIHAVWDHEIPGVPKGVPPLLWLNADDRERKRLVRQARG</sequence>
<gene>
    <name evidence="1" type="ORF">SAMN04488241_104142</name>
</gene>
<dbReference type="OrthoDB" id="7651856at2"/>
<evidence type="ECO:0000313" key="1">
    <source>
        <dbReference type="EMBL" id="SFP62289.1"/>
    </source>
</evidence>
<reference evidence="1 2" key="1">
    <citation type="submission" date="2016-10" db="EMBL/GenBank/DDBJ databases">
        <authorList>
            <person name="de Groot N.N."/>
        </authorList>
    </citation>
    <scope>NUCLEOTIDE SEQUENCE [LARGE SCALE GENOMIC DNA]</scope>
    <source>
        <strain evidence="1 2">CGMCC 1.9113</strain>
    </source>
</reference>
<dbReference type="AlphaFoldDB" id="A0A1I5RUP6"/>
<name>A0A1I5RUP6_9SPHN</name>
<keyword evidence="2" id="KW-1185">Reference proteome</keyword>
<accession>A0A1I5RUP6</accession>
<protein>
    <submittedName>
        <fullName evidence="1">Uncharacterized protein</fullName>
    </submittedName>
</protein>
<dbReference type="Proteomes" id="UP000199586">
    <property type="component" value="Unassembled WGS sequence"/>
</dbReference>
<evidence type="ECO:0000313" key="2">
    <source>
        <dbReference type="Proteomes" id="UP000199586"/>
    </source>
</evidence>